<accession>A0A208ZV61</accession>
<name>A0A208ZV61_YERIN</name>
<proteinExistence type="predicted"/>
<keyword evidence="1" id="KW-0732">Signal</keyword>
<evidence type="ECO:0000313" key="3">
    <source>
        <dbReference type="Proteomes" id="UP000196440"/>
    </source>
</evidence>
<feature type="signal peptide" evidence="1">
    <location>
        <begin position="1"/>
        <end position="20"/>
    </location>
</feature>
<evidence type="ECO:0000256" key="1">
    <source>
        <dbReference type="SAM" id="SignalP"/>
    </source>
</evidence>
<reference evidence="2 3" key="1">
    <citation type="submission" date="2017-05" db="EMBL/GenBank/DDBJ databases">
        <title>Whole genome sequencing of Yersinia kristensenii.</title>
        <authorList>
            <person name="Campioni F."/>
        </authorList>
    </citation>
    <scope>NUCLEOTIDE SEQUENCE [LARGE SCALE GENOMIC DNA]</scope>
    <source>
        <strain evidence="2 3">CFSAN060536</strain>
    </source>
</reference>
<organism evidence="2 3">
    <name type="scientific">Yersinia intermedia</name>
    <dbReference type="NCBI Taxonomy" id="631"/>
    <lineage>
        <taxon>Bacteria</taxon>
        <taxon>Pseudomonadati</taxon>
        <taxon>Pseudomonadota</taxon>
        <taxon>Gammaproteobacteria</taxon>
        <taxon>Enterobacterales</taxon>
        <taxon>Yersiniaceae</taxon>
        <taxon>Yersinia</taxon>
    </lineage>
</organism>
<protein>
    <submittedName>
        <fullName evidence="2">Uncharacterized protein</fullName>
    </submittedName>
</protein>
<dbReference type="AlphaFoldDB" id="A0A208ZV61"/>
<comment type="caution">
    <text evidence="2">The sequence shown here is derived from an EMBL/GenBank/DDBJ whole genome shotgun (WGS) entry which is preliminary data.</text>
</comment>
<dbReference type="RefSeq" id="WP_087816419.1">
    <property type="nucleotide sequence ID" value="NZ_CBCPKE010000012.1"/>
</dbReference>
<sequence length="108" mass="11851">MNKIFTALLISLIPLTSAHAGLVQVENRVSCYLALDGNEGLMESSGSDTAFTKSWLHNELARHGVDQESINENSDALENELPRAYQKAAFADKCVSYYSKAANRKGDE</sequence>
<evidence type="ECO:0000313" key="2">
    <source>
        <dbReference type="EMBL" id="OVZ84372.1"/>
    </source>
</evidence>
<feature type="chain" id="PRO_5012103260" evidence="1">
    <location>
        <begin position="21"/>
        <end position="108"/>
    </location>
</feature>
<dbReference type="EMBL" id="NHOI01000027">
    <property type="protein sequence ID" value="OVZ84372.1"/>
    <property type="molecule type" value="Genomic_DNA"/>
</dbReference>
<gene>
    <name evidence="2" type="ORF">CBW57_17675</name>
</gene>
<dbReference type="Proteomes" id="UP000196440">
    <property type="component" value="Unassembled WGS sequence"/>
</dbReference>